<evidence type="ECO:0000313" key="9">
    <source>
        <dbReference type="Proteomes" id="UP001064632"/>
    </source>
</evidence>
<evidence type="ECO:0000313" key="8">
    <source>
        <dbReference type="EMBL" id="UXI66853.1"/>
    </source>
</evidence>
<dbReference type="CDD" id="cd14014">
    <property type="entry name" value="STKc_PknB_like"/>
    <property type="match status" value="1"/>
</dbReference>
<dbReference type="SMART" id="SM00220">
    <property type="entry name" value="S_TKc"/>
    <property type="match status" value="1"/>
</dbReference>
<reference evidence="8" key="1">
    <citation type="submission" date="2022-09" db="EMBL/GenBank/DDBJ databases">
        <title>Tahibacter sp. nov., isolated from a fresh water.</title>
        <authorList>
            <person name="Baek J.H."/>
            <person name="Lee J.K."/>
            <person name="Kim J.M."/>
            <person name="Jeon C.O."/>
        </authorList>
    </citation>
    <scope>NUCLEOTIDE SEQUENCE</scope>
    <source>
        <strain evidence="8">W38</strain>
    </source>
</reference>
<keyword evidence="6" id="KW-0812">Transmembrane</keyword>
<dbReference type="PANTHER" id="PTHR43289:SF34">
    <property type="entry name" value="SERINE_THREONINE-PROTEIN KINASE YBDM-RELATED"/>
    <property type="match status" value="1"/>
</dbReference>
<evidence type="ECO:0000256" key="5">
    <source>
        <dbReference type="PROSITE-ProRule" id="PRU10141"/>
    </source>
</evidence>
<feature type="domain" description="Protein kinase" evidence="7">
    <location>
        <begin position="75"/>
        <end position="342"/>
    </location>
</feature>
<keyword evidence="6" id="KW-1133">Transmembrane helix</keyword>
<keyword evidence="6" id="KW-0472">Membrane</keyword>
<dbReference type="SUPFAM" id="SSF56112">
    <property type="entry name" value="Protein kinase-like (PK-like)"/>
    <property type="match status" value="1"/>
</dbReference>
<dbReference type="InterPro" id="IPR008271">
    <property type="entry name" value="Ser/Thr_kinase_AS"/>
</dbReference>
<gene>
    <name evidence="8" type="ORF">N4264_19145</name>
</gene>
<dbReference type="Gene3D" id="3.30.200.20">
    <property type="entry name" value="Phosphorylase Kinase, domain 1"/>
    <property type="match status" value="1"/>
</dbReference>
<dbReference type="GO" id="GO:0004674">
    <property type="term" value="F:protein serine/threonine kinase activity"/>
    <property type="evidence" value="ECO:0007669"/>
    <property type="project" value="UniProtKB-KW"/>
</dbReference>
<dbReference type="PROSITE" id="PS50011">
    <property type="entry name" value="PROTEIN_KINASE_DOM"/>
    <property type="match status" value="1"/>
</dbReference>
<dbReference type="PROSITE" id="PS00107">
    <property type="entry name" value="PROTEIN_KINASE_ATP"/>
    <property type="match status" value="1"/>
</dbReference>
<dbReference type="PANTHER" id="PTHR43289">
    <property type="entry name" value="MITOGEN-ACTIVATED PROTEIN KINASE KINASE KINASE 20-RELATED"/>
    <property type="match status" value="1"/>
</dbReference>
<dbReference type="InterPro" id="IPR017441">
    <property type="entry name" value="Protein_kinase_ATP_BS"/>
</dbReference>
<sequence length="498" mass="56213">MSSASLAIDYRRLKDAFFELQSMEPQQRPPALARMQTTDPQLADALRELLAADEVTVPELDEIDSESATREFPRYRVLRELGRGGMGRVWLAQRSDGSYHQQVAIKELDRSRWSTTEAKRFARERQILADLQHPNIAPLVDGGTDSAGKPFLVTAFVDGQRIDTYCREHALHLRRRIELVRDVALAVAYAHRKLIVHRDVKPANVLVDKEGHAKLLDFGIATLVGDAELTTTEGGVPLTLRYAAPEQVRGDRVGVACDIYALGVLLYEVIAQESPYPVNQGAAALAQAILTAEPMPLTRAMVKQGRTPDHDLQAICARAMRKRPDERYPSAEDFASDLQRYLDFQPIQARQGEHWYVLRKSLRRYWMIIALGAMVVTFGLLHVYRLDQQLQATARERDKASTISEFMVTLFRGAPDAAPDPDAVRRKRELVDNAQRQIALADTKLSDDVRSYLFLRSEMYTLTSAHRSRRSSLSARRCDSSRTAMTISRASSSRLSWR</sequence>
<dbReference type="EMBL" id="CP104694">
    <property type="protein sequence ID" value="UXI66853.1"/>
    <property type="molecule type" value="Genomic_DNA"/>
</dbReference>
<keyword evidence="8" id="KW-0723">Serine/threonine-protein kinase</keyword>
<keyword evidence="1" id="KW-0808">Transferase</keyword>
<organism evidence="8 9">
    <name type="scientific">Tahibacter amnicola</name>
    <dbReference type="NCBI Taxonomy" id="2976241"/>
    <lineage>
        <taxon>Bacteria</taxon>
        <taxon>Pseudomonadati</taxon>
        <taxon>Pseudomonadota</taxon>
        <taxon>Gammaproteobacteria</taxon>
        <taxon>Lysobacterales</taxon>
        <taxon>Rhodanobacteraceae</taxon>
        <taxon>Tahibacter</taxon>
    </lineage>
</organism>
<accession>A0ABY6BCE0</accession>
<dbReference type="Pfam" id="PF00069">
    <property type="entry name" value="Pkinase"/>
    <property type="match status" value="1"/>
</dbReference>
<evidence type="ECO:0000256" key="6">
    <source>
        <dbReference type="SAM" id="Phobius"/>
    </source>
</evidence>
<feature type="transmembrane region" description="Helical" evidence="6">
    <location>
        <begin position="365"/>
        <end position="384"/>
    </location>
</feature>
<protein>
    <submittedName>
        <fullName evidence="8">Serine/threonine protein kinase</fullName>
    </submittedName>
</protein>
<dbReference type="Proteomes" id="UP001064632">
    <property type="component" value="Chromosome"/>
</dbReference>
<dbReference type="InterPro" id="IPR000719">
    <property type="entry name" value="Prot_kinase_dom"/>
</dbReference>
<dbReference type="PROSITE" id="PS00108">
    <property type="entry name" value="PROTEIN_KINASE_ST"/>
    <property type="match status" value="1"/>
</dbReference>
<keyword evidence="3 8" id="KW-0418">Kinase</keyword>
<proteinExistence type="predicted"/>
<dbReference type="InterPro" id="IPR011009">
    <property type="entry name" value="Kinase-like_dom_sf"/>
</dbReference>
<evidence type="ECO:0000256" key="2">
    <source>
        <dbReference type="ARBA" id="ARBA00022741"/>
    </source>
</evidence>
<keyword evidence="9" id="KW-1185">Reference proteome</keyword>
<keyword evidence="2 5" id="KW-0547">Nucleotide-binding</keyword>
<keyword evidence="4 5" id="KW-0067">ATP-binding</keyword>
<evidence type="ECO:0000256" key="3">
    <source>
        <dbReference type="ARBA" id="ARBA00022777"/>
    </source>
</evidence>
<feature type="binding site" evidence="5">
    <location>
        <position position="106"/>
    </location>
    <ligand>
        <name>ATP</name>
        <dbReference type="ChEBI" id="CHEBI:30616"/>
    </ligand>
</feature>
<evidence type="ECO:0000256" key="1">
    <source>
        <dbReference type="ARBA" id="ARBA00022679"/>
    </source>
</evidence>
<name>A0ABY6BCE0_9GAMM</name>
<evidence type="ECO:0000256" key="4">
    <source>
        <dbReference type="ARBA" id="ARBA00022840"/>
    </source>
</evidence>
<evidence type="ECO:0000259" key="7">
    <source>
        <dbReference type="PROSITE" id="PS50011"/>
    </source>
</evidence>
<dbReference type="Gene3D" id="1.10.510.10">
    <property type="entry name" value="Transferase(Phosphotransferase) domain 1"/>
    <property type="match status" value="1"/>
</dbReference>